<dbReference type="GO" id="GO:1902201">
    <property type="term" value="P:negative regulation of bacterial-type flagellum-dependent cell motility"/>
    <property type="evidence" value="ECO:0007669"/>
    <property type="project" value="TreeGrafter"/>
</dbReference>
<feature type="transmembrane region" description="Helical" evidence="2">
    <location>
        <begin position="142"/>
        <end position="159"/>
    </location>
</feature>
<dbReference type="RefSeq" id="WP_154768867.1">
    <property type="nucleotide sequence ID" value="NZ_WLYK01000005.1"/>
</dbReference>
<feature type="transmembrane region" description="Helical" evidence="2">
    <location>
        <begin position="43"/>
        <end position="61"/>
    </location>
</feature>
<dbReference type="GO" id="GO:0005886">
    <property type="term" value="C:plasma membrane"/>
    <property type="evidence" value="ECO:0007669"/>
    <property type="project" value="TreeGrafter"/>
</dbReference>
<dbReference type="Pfam" id="PF00990">
    <property type="entry name" value="GGDEF"/>
    <property type="match status" value="1"/>
</dbReference>
<dbReference type="InterPro" id="IPR000160">
    <property type="entry name" value="GGDEF_dom"/>
</dbReference>
<feature type="transmembrane region" description="Helical" evidence="2">
    <location>
        <begin position="228"/>
        <end position="257"/>
    </location>
</feature>
<feature type="transmembrane region" description="Helical" evidence="2">
    <location>
        <begin position="105"/>
        <end position="130"/>
    </location>
</feature>
<dbReference type="InterPro" id="IPR029787">
    <property type="entry name" value="Nucleotide_cyclase"/>
</dbReference>
<keyword evidence="2" id="KW-0812">Transmembrane</keyword>
<sequence length="432" mass="46809">MFELDDGMDARPTAMLRSLGQPADPPTTRGPDRSTFSSAARPAQIWLLLVGAAALVLPWVLAGVPVRITGSELLVVLFILLASIANLEFGLLLDRQNREQRPHKGLSAWGMCTAVLLPAWYLIPVVLLIYLHAWLRDRTLPAWKWFGSGAGMILAALTADRVLHLAPGGEVFGTGPDWQIAVVVALACLVFMVVESTLLMVFVLIQGTRNEHWLSGTLADPLFYATEFGVLTLGAVTGLLAVNAGWVCLLLAPAYLLMQQAVLHRPLQQRADVDEKTGVLQFPSWERAATAEVQRVEDEHSPWAVLFADLDHFHLYNEQHGHLGGDVALAEAARVLRDECGTGLVGRFGGEEFCVLLIGVSAEAAFDRAERIRDRIGGLLPPTVPAAFTISMGVAPVRGRRSLTRALAAADGALYRAKLDGRNLTRTAGPML</sequence>
<dbReference type="CDD" id="cd01949">
    <property type="entry name" value="GGDEF"/>
    <property type="match status" value="1"/>
</dbReference>
<keyword evidence="2" id="KW-1133">Transmembrane helix</keyword>
<dbReference type="GO" id="GO:0043709">
    <property type="term" value="P:cell adhesion involved in single-species biofilm formation"/>
    <property type="evidence" value="ECO:0007669"/>
    <property type="project" value="TreeGrafter"/>
</dbReference>
<dbReference type="AlphaFoldDB" id="A0A7K1FPX4"/>
<keyword evidence="5" id="KW-1185">Reference proteome</keyword>
<evidence type="ECO:0000256" key="2">
    <source>
        <dbReference type="SAM" id="Phobius"/>
    </source>
</evidence>
<proteinExistence type="predicted"/>
<feature type="region of interest" description="Disordered" evidence="1">
    <location>
        <begin position="17"/>
        <end position="36"/>
    </location>
</feature>
<keyword evidence="2" id="KW-0472">Membrane</keyword>
<dbReference type="GO" id="GO:0052621">
    <property type="term" value="F:diguanylate cyclase activity"/>
    <property type="evidence" value="ECO:0007669"/>
    <property type="project" value="TreeGrafter"/>
</dbReference>
<evidence type="ECO:0000313" key="5">
    <source>
        <dbReference type="Proteomes" id="UP000460221"/>
    </source>
</evidence>
<dbReference type="EMBL" id="WLYK01000005">
    <property type="protein sequence ID" value="MTD14864.1"/>
    <property type="molecule type" value="Genomic_DNA"/>
</dbReference>
<dbReference type="NCBIfam" id="TIGR00254">
    <property type="entry name" value="GGDEF"/>
    <property type="match status" value="1"/>
</dbReference>
<evidence type="ECO:0000313" key="4">
    <source>
        <dbReference type="EMBL" id="MTD14864.1"/>
    </source>
</evidence>
<evidence type="ECO:0000256" key="1">
    <source>
        <dbReference type="SAM" id="MobiDB-lite"/>
    </source>
</evidence>
<dbReference type="PANTHER" id="PTHR45138">
    <property type="entry name" value="REGULATORY COMPONENTS OF SENSORY TRANSDUCTION SYSTEM"/>
    <property type="match status" value="1"/>
</dbReference>
<evidence type="ECO:0000259" key="3">
    <source>
        <dbReference type="PROSITE" id="PS50887"/>
    </source>
</evidence>
<feature type="transmembrane region" description="Helical" evidence="2">
    <location>
        <begin position="180"/>
        <end position="208"/>
    </location>
</feature>
<dbReference type="SMART" id="SM00267">
    <property type="entry name" value="GGDEF"/>
    <property type="match status" value="1"/>
</dbReference>
<feature type="domain" description="GGDEF" evidence="3">
    <location>
        <begin position="301"/>
        <end position="430"/>
    </location>
</feature>
<organism evidence="4 5">
    <name type="scientific">Nakamurella alba</name>
    <dbReference type="NCBI Taxonomy" id="2665158"/>
    <lineage>
        <taxon>Bacteria</taxon>
        <taxon>Bacillati</taxon>
        <taxon>Actinomycetota</taxon>
        <taxon>Actinomycetes</taxon>
        <taxon>Nakamurellales</taxon>
        <taxon>Nakamurellaceae</taxon>
        <taxon>Nakamurella</taxon>
    </lineage>
</organism>
<gene>
    <name evidence="4" type="ORF">GIS00_13030</name>
</gene>
<dbReference type="PANTHER" id="PTHR45138:SF9">
    <property type="entry name" value="DIGUANYLATE CYCLASE DGCM-RELATED"/>
    <property type="match status" value="1"/>
</dbReference>
<feature type="transmembrane region" description="Helical" evidence="2">
    <location>
        <begin position="73"/>
        <end position="93"/>
    </location>
</feature>
<dbReference type="InterPro" id="IPR043128">
    <property type="entry name" value="Rev_trsase/Diguanyl_cyclase"/>
</dbReference>
<dbReference type="SUPFAM" id="SSF55073">
    <property type="entry name" value="Nucleotide cyclase"/>
    <property type="match status" value="1"/>
</dbReference>
<dbReference type="Proteomes" id="UP000460221">
    <property type="component" value="Unassembled WGS sequence"/>
</dbReference>
<dbReference type="InterPro" id="IPR050469">
    <property type="entry name" value="Diguanylate_Cyclase"/>
</dbReference>
<accession>A0A7K1FPX4</accession>
<comment type="caution">
    <text evidence="4">The sequence shown here is derived from an EMBL/GenBank/DDBJ whole genome shotgun (WGS) entry which is preliminary data.</text>
</comment>
<dbReference type="Gene3D" id="3.30.70.270">
    <property type="match status" value="1"/>
</dbReference>
<reference evidence="4 5" key="1">
    <citation type="submission" date="2019-11" db="EMBL/GenBank/DDBJ databases">
        <authorList>
            <person name="Jiang L.-Q."/>
        </authorList>
    </citation>
    <scope>NUCLEOTIDE SEQUENCE [LARGE SCALE GENOMIC DNA]</scope>
    <source>
        <strain evidence="4 5">YIM 132087</strain>
    </source>
</reference>
<protein>
    <submittedName>
        <fullName evidence="4">Diguanylate cyclase</fullName>
    </submittedName>
</protein>
<dbReference type="PROSITE" id="PS50887">
    <property type="entry name" value="GGDEF"/>
    <property type="match status" value="1"/>
</dbReference>
<name>A0A7K1FPX4_9ACTN</name>